<dbReference type="PANTHER" id="PTHR10859:SF91">
    <property type="entry name" value="DOLICHYL-PHOSPHATE BETA-GLUCOSYLTRANSFERASE"/>
    <property type="match status" value="1"/>
</dbReference>
<sequence>MDESAPTPVSGSAQAAARRALTYVVPAHNSTLAIEPTLRALASRLADRDAEVIVVENGSTDGTPALLLGIAQTWAHPGVPLRLLRSAKGMGNAYRAGIAASRGERVVLTADDLPFGFDDLDAAEGVDPTAHPVVIGSKGHPDSDVDRGLLRRVLSSGFRVLRRVVLGMRTLDPQGTFVLAGDWAREIAPRLVEPGYLVTTELCHVAERSGVRPLEVPVRLSPQHRDHRSRIAVRDVWQMAVGLLAIRRRHAMSAPHGRRLSGSADLPTSARPGPARGPVDPGRR</sequence>
<feature type="domain" description="Glycosyltransferase 2-like" evidence="2">
    <location>
        <begin position="24"/>
        <end position="112"/>
    </location>
</feature>
<protein>
    <submittedName>
        <fullName evidence="3">Glycosyl transferase family 2</fullName>
    </submittedName>
</protein>
<dbReference type="HOGENOM" id="CLU_033536_9_0_11"/>
<dbReference type="STRING" id="526225.Gobs_4292"/>
<dbReference type="OrthoDB" id="9811884at2"/>
<dbReference type="InterPro" id="IPR001173">
    <property type="entry name" value="Glyco_trans_2-like"/>
</dbReference>
<dbReference type="eggNOG" id="COG1216">
    <property type="taxonomic scope" value="Bacteria"/>
</dbReference>
<dbReference type="EMBL" id="CP001867">
    <property type="protein sequence ID" value="ADB76854.1"/>
    <property type="molecule type" value="Genomic_DNA"/>
</dbReference>
<evidence type="ECO:0000313" key="3">
    <source>
        <dbReference type="EMBL" id="ADB76854.1"/>
    </source>
</evidence>
<dbReference type="Gene3D" id="3.90.550.10">
    <property type="entry name" value="Spore Coat Polysaccharide Biosynthesis Protein SpsA, Chain A"/>
    <property type="match status" value="1"/>
</dbReference>
<accession>D2SFK0</accession>
<reference evidence="4" key="2">
    <citation type="submission" date="2010-01" db="EMBL/GenBank/DDBJ databases">
        <title>The complete genome of Geodermatophilus obscurus DSM 43160.</title>
        <authorList>
            <consortium name="US DOE Joint Genome Institute (JGI-PGF)"/>
            <person name="Lucas S."/>
            <person name="Copeland A."/>
            <person name="Lapidus A."/>
            <person name="Glavina del Rio T."/>
            <person name="Dalin E."/>
            <person name="Tice H."/>
            <person name="Bruce D."/>
            <person name="Goodwin L."/>
            <person name="Pitluck S."/>
            <person name="Kyrpides N."/>
            <person name="Mavromatis K."/>
            <person name="Ivanova N."/>
            <person name="Munk A.C."/>
            <person name="Brettin T."/>
            <person name="Detter J.C."/>
            <person name="Han C."/>
            <person name="Larimer F."/>
            <person name="Land M."/>
            <person name="Hauser L."/>
            <person name="Markowitz V."/>
            <person name="Cheng J.-F."/>
            <person name="Hugenholtz P."/>
            <person name="Woyke T."/>
            <person name="Wu D."/>
            <person name="Jando M."/>
            <person name="Schneider S."/>
            <person name="Klenk H.-P."/>
            <person name="Eisen J.A."/>
        </authorList>
    </citation>
    <scope>NUCLEOTIDE SEQUENCE [LARGE SCALE GENOMIC DNA]</scope>
    <source>
        <strain evidence="4">ATCC 25078 / DSM 43160 / JCM 3152 / KCC A-0152 / KCTC 9177 / NBRC 13315 / NRRL B-3577 / G-20</strain>
    </source>
</reference>
<dbReference type="GO" id="GO:0016740">
    <property type="term" value="F:transferase activity"/>
    <property type="evidence" value="ECO:0007669"/>
    <property type="project" value="UniProtKB-KW"/>
</dbReference>
<dbReference type="GO" id="GO:0006487">
    <property type="term" value="P:protein N-linked glycosylation"/>
    <property type="evidence" value="ECO:0007669"/>
    <property type="project" value="TreeGrafter"/>
</dbReference>
<gene>
    <name evidence="3" type="ordered locus">Gobs_4292</name>
</gene>
<dbReference type="Pfam" id="PF00535">
    <property type="entry name" value="Glycos_transf_2"/>
    <property type="match status" value="1"/>
</dbReference>
<dbReference type="SUPFAM" id="SSF53448">
    <property type="entry name" value="Nucleotide-diphospho-sugar transferases"/>
    <property type="match status" value="1"/>
</dbReference>
<feature type="region of interest" description="Disordered" evidence="1">
    <location>
        <begin position="254"/>
        <end position="284"/>
    </location>
</feature>
<dbReference type="InterPro" id="IPR029044">
    <property type="entry name" value="Nucleotide-diphossugar_trans"/>
</dbReference>
<evidence type="ECO:0000256" key="1">
    <source>
        <dbReference type="SAM" id="MobiDB-lite"/>
    </source>
</evidence>
<dbReference type="CAZy" id="GT2">
    <property type="family name" value="Glycosyltransferase Family 2"/>
</dbReference>
<keyword evidence="3" id="KW-0808">Transferase</keyword>
<evidence type="ECO:0000313" key="4">
    <source>
        <dbReference type="Proteomes" id="UP000001382"/>
    </source>
</evidence>
<reference evidence="3 4" key="1">
    <citation type="journal article" date="2010" name="Stand. Genomic Sci.">
        <title>Complete genome sequence of Geodermatophilus obscurus type strain (G-20).</title>
        <authorList>
            <person name="Ivanova N."/>
            <person name="Sikorski J."/>
            <person name="Jando M."/>
            <person name="Munk C."/>
            <person name="Lapidus A."/>
            <person name="Glavina Del Rio T."/>
            <person name="Copeland A."/>
            <person name="Tice H."/>
            <person name="Cheng J.-F."/>
            <person name="Lucas S."/>
            <person name="Chen F."/>
            <person name="Nolan M."/>
            <person name="Bruce D."/>
            <person name="Goodwin L."/>
            <person name="Pitluck S."/>
            <person name="Mavromatis K."/>
            <person name="Mikhailova N."/>
            <person name="Pati A."/>
            <person name="Chen A."/>
            <person name="Palaniappan K."/>
            <person name="Land M."/>
            <person name="Hauser L."/>
            <person name="Chang Y.-J."/>
            <person name="Jeffries C.D."/>
            <person name="Meincke L."/>
            <person name="Brettin T."/>
            <person name="Detter J.C."/>
            <person name="Detter J.C."/>
            <person name="Rohde M."/>
            <person name="Goeker M."/>
            <person name="Bristow J."/>
            <person name="Eisen J.A."/>
            <person name="Markowitz V."/>
            <person name="Hugenholtz P."/>
            <person name="Kyrpides N.C."/>
            <person name="Klenk H.-P."/>
        </authorList>
    </citation>
    <scope>NUCLEOTIDE SEQUENCE [LARGE SCALE GENOMIC DNA]</scope>
    <source>
        <strain evidence="4">ATCC 25078 / DSM 43160 / JCM 3152 / KCC A-0152 / KCTC 9177 / NBRC 13315 / NRRL B-3577 / G-20</strain>
    </source>
</reference>
<dbReference type="AlphaFoldDB" id="D2SFK0"/>
<dbReference type="PANTHER" id="PTHR10859">
    <property type="entry name" value="GLYCOSYL TRANSFERASE"/>
    <property type="match status" value="1"/>
</dbReference>
<keyword evidence="4" id="KW-1185">Reference proteome</keyword>
<name>D2SFK0_GEOOG</name>
<evidence type="ECO:0000259" key="2">
    <source>
        <dbReference type="Pfam" id="PF00535"/>
    </source>
</evidence>
<organism evidence="3 4">
    <name type="scientific">Geodermatophilus obscurus (strain ATCC 25078 / DSM 43160 / JCM 3152 / CCUG 61914 / KCC A-0152 / KCTC 9177 / NBRC 13315 / NRRL B-3577 / G-20)</name>
    <dbReference type="NCBI Taxonomy" id="526225"/>
    <lineage>
        <taxon>Bacteria</taxon>
        <taxon>Bacillati</taxon>
        <taxon>Actinomycetota</taxon>
        <taxon>Actinomycetes</taxon>
        <taxon>Geodermatophilales</taxon>
        <taxon>Geodermatophilaceae</taxon>
        <taxon>Geodermatophilus</taxon>
    </lineage>
</organism>
<proteinExistence type="predicted"/>
<dbReference type="Proteomes" id="UP000001382">
    <property type="component" value="Chromosome"/>
</dbReference>
<dbReference type="KEGG" id="gob:Gobs_4292"/>
<dbReference type="RefSeq" id="WP_012950279.1">
    <property type="nucleotide sequence ID" value="NC_013757.1"/>
</dbReference>